<proteinExistence type="predicted"/>
<accession>A0A183DV05</accession>
<dbReference type="EMBL" id="UYRT01079401">
    <property type="protein sequence ID" value="VDN20645.1"/>
    <property type="molecule type" value="Genomic_DNA"/>
</dbReference>
<name>A0A183DV05_9BILA</name>
<gene>
    <name evidence="2" type="ORF">GPUH_LOCUS12546</name>
</gene>
<feature type="transmembrane region" description="Helical" evidence="1">
    <location>
        <begin position="21"/>
        <end position="48"/>
    </location>
</feature>
<reference evidence="2 3" key="2">
    <citation type="submission" date="2018-11" db="EMBL/GenBank/DDBJ databases">
        <authorList>
            <consortium name="Pathogen Informatics"/>
        </authorList>
    </citation>
    <scope>NUCLEOTIDE SEQUENCE [LARGE SCALE GENOMIC DNA]</scope>
</reference>
<sequence>MGIIKDGLLALKMLYCALRCAITIVIATTIPNIIVFLADAFVITVATVNPVPLSSSLTPSQSIQIYSSAISKRLTYFHAWA</sequence>
<protein>
    <submittedName>
        <fullName evidence="4">G_PROTEIN_RECEP_F1_2 domain-containing protein</fullName>
    </submittedName>
</protein>
<evidence type="ECO:0000313" key="2">
    <source>
        <dbReference type="EMBL" id="VDN20645.1"/>
    </source>
</evidence>
<keyword evidence="1" id="KW-0812">Transmembrane</keyword>
<dbReference type="AlphaFoldDB" id="A0A183DV05"/>
<dbReference type="Proteomes" id="UP000271098">
    <property type="component" value="Unassembled WGS sequence"/>
</dbReference>
<reference evidence="4" key="1">
    <citation type="submission" date="2016-06" db="UniProtKB">
        <authorList>
            <consortium name="WormBaseParasite"/>
        </authorList>
    </citation>
    <scope>IDENTIFICATION</scope>
</reference>
<evidence type="ECO:0000313" key="3">
    <source>
        <dbReference type="Proteomes" id="UP000271098"/>
    </source>
</evidence>
<dbReference type="WBParaSite" id="GPUH_0001256001-mRNA-1">
    <property type="protein sequence ID" value="GPUH_0001256001-mRNA-1"/>
    <property type="gene ID" value="GPUH_0001256001"/>
</dbReference>
<keyword evidence="1" id="KW-1133">Transmembrane helix</keyword>
<evidence type="ECO:0000256" key="1">
    <source>
        <dbReference type="SAM" id="Phobius"/>
    </source>
</evidence>
<keyword evidence="3" id="KW-1185">Reference proteome</keyword>
<keyword evidence="1" id="KW-0472">Membrane</keyword>
<evidence type="ECO:0000313" key="4">
    <source>
        <dbReference type="WBParaSite" id="GPUH_0001256001-mRNA-1"/>
    </source>
</evidence>
<organism evidence="4">
    <name type="scientific">Gongylonema pulchrum</name>
    <dbReference type="NCBI Taxonomy" id="637853"/>
    <lineage>
        <taxon>Eukaryota</taxon>
        <taxon>Metazoa</taxon>
        <taxon>Ecdysozoa</taxon>
        <taxon>Nematoda</taxon>
        <taxon>Chromadorea</taxon>
        <taxon>Rhabditida</taxon>
        <taxon>Spirurina</taxon>
        <taxon>Spiruromorpha</taxon>
        <taxon>Spiruroidea</taxon>
        <taxon>Gongylonematidae</taxon>
        <taxon>Gongylonema</taxon>
    </lineage>
</organism>